<dbReference type="STRING" id="593907.Celgi_2502"/>
<dbReference type="KEGG" id="cga:Celgi_2502"/>
<evidence type="ECO:0000313" key="5">
    <source>
        <dbReference type="EMBL" id="AEI13001.1"/>
    </source>
</evidence>
<dbReference type="PROSITE" id="PS00893">
    <property type="entry name" value="NUDIX_BOX"/>
    <property type="match status" value="1"/>
</dbReference>
<evidence type="ECO:0000256" key="2">
    <source>
        <dbReference type="ARBA" id="ARBA00022801"/>
    </source>
</evidence>
<evidence type="ECO:0000256" key="3">
    <source>
        <dbReference type="SAM" id="MobiDB-lite"/>
    </source>
</evidence>
<keyword evidence="6" id="KW-1185">Reference proteome</keyword>
<dbReference type="Gene3D" id="3.90.79.10">
    <property type="entry name" value="Nucleoside Triphosphate Pyrophosphohydrolase"/>
    <property type="match status" value="1"/>
</dbReference>
<protein>
    <submittedName>
        <fullName evidence="5">NUDIX hydrolase</fullName>
    </submittedName>
</protein>
<dbReference type="PANTHER" id="PTHR43046">
    <property type="entry name" value="GDP-MANNOSE MANNOSYL HYDROLASE"/>
    <property type="match status" value="1"/>
</dbReference>
<dbReference type="PANTHER" id="PTHR43046:SF2">
    <property type="entry name" value="8-OXO-DGTP DIPHOSPHATASE-RELATED"/>
    <property type="match status" value="1"/>
</dbReference>
<evidence type="ECO:0000256" key="1">
    <source>
        <dbReference type="ARBA" id="ARBA00001946"/>
    </source>
</evidence>
<dbReference type="AlphaFoldDB" id="F8A2K8"/>
<dbReference type="GO" id="GO:0016787">
    <property type="term" value="F:hydrolase activity"/>
    <property type="evidence" value="ECO:0007669"/>
    <property type="project" value="UniProtKB-KW"/>
</dbReference>
<proteinExistence type="predicted"/>
<dbReference type="PROSITE" id="PS51462">
    <property type="entry name" value="NUDIX"/>
    <property type="match status" value="1"/>
</dbReference>
<feature type="region of interest" description="Disordered" evidence="3">
    <location>
        <begin position="155"/>
        <end position="182"/>
    </location>
</feature>
<name>F8A2K8_CELGA</name>
<organism evidence="5 6">
    <name type="scientific">Cellulomonas gilvus (strain ATCC 13127 / NRRL B-14078)</name>
    <name type="common">Cellvibrio gilvus</name>
    <dbReference type="NCBI Taxonomy" id="593907"/>
    <lineage>
        <taxon>Bacteria</taxon>
        <taxon>Bacillati</taxon>
        <taxon>Actinomycetota</taxon>
        <taxon>Actinomycetes</taxon>
        <taxon>Micrococcales</taxon>
        <taxon>Cellulomonadaceae</taxon>
        <taxon>Cellulomonas</taxon>
    </lineage>
</organism>
<feature type="domain" description="Nudix hydrolase" evidence="4">
    <location>
        <begin position="27"/>
        <end position="158"/>
    </location>
</feature>
<dbReference type="Proteomes" id="UP000000485">
    <property type="component" value="Chromosome"/>
</dbReference>
<dbReference type="InterPro" id="IPR000086">
    <property type="entry name" value="NUDIX_hydrolase_dom"/>
</dbReference>
<dbReference type="RefSeq" id="WP_013884519.1">
    <property type="nucleotide sequence ID" value="NC_015671.1"/>
</dbReference>
<comment type="cofactor">
    <cofactor evidence="1">
        <name>Mg(2+)</name>
        <dbReference type="ChEBI" id="CHEBI:18420"/>
    </cofactor>
</comment>
<dbReference type="OrthoDB" id="3404294at2"/>
<dbReference type="InterPro" id="IPR020084">
    <property type="entry name" value="NUDIX_hydrolase_CS"/>
</dbReference>
<keyword evidence="2 5" id="KW-0378">Hydrolase</keyword>
<reference evidence="6" key="1">
    <citation type="submission" date="2011-04" db="EMBL/GenBank/DDBJ databases">
        <title>Complete sequence of Cellvibrio gilvus ATCC 13127.</title>
        <authorList>
            <person name="Lucas S."/>
            <person name="Han J."/>
            <person name="Lapidus A."/>
            <person name="Cheng J.-F."/>
            <person name="Goodwin L."/>
            <person name="Pitluck S."/>
            <person name="Peters L."/>
            <person name="Munk A."/>
            <person name="Detter J.C."/>
            <person name="Han C."/>
            <person name="Tapia R."/>
            <person name="Land M."/>
            <person name="Hauser L."/>
            <person name="Kyrpides N."/>
            <person name="Ivanova N."/>
            <person name="Ovchinnikova G."/>
            <person name="Pagani I."/>
            <person name="Mead D."/>
            <person name="Brumm P."/>
            <person name="Woyke T."/>
        </authorList>
    </citation>
    <scope>NUCLEOTIDE SEQUENCE [LARGE SCALE GENOMIC DNA]</scope>
    <source>
        <strain evidence="6">ATCC 13127 / NRRL B-14078</strain>
    </source>
</reference>
<sequence length="182" mass="19205">MTPAPPGHVPSPGDGWVQCGCGERHWGLFGAAGLLVTRRDDEGRATHVLLQHRAPWSHHGGTWGIPGGARRPGEPATHAALREAAEEAGVPAGAVETVHEHVLTHPDWTYTTVLAELVVPFDARPTDDESLAIAWVPVADVAALPLLPAFATAWPDLDPSTPGPRPGGQVPARRSSRRRPGG</sequence>
<evidence type="ECO:0000313" key="6">
    <source>
        <dbReference type="Proteomes" id="UP000000485"/>
    </source>
</evidence>
<evidence type="ECO:0000259" key="4">
    <source>
        <dbReference type="PROSITE" id="PS51462"/>
    </source>
</evidence>
<dbReference type="Pfam" id="PF00293">
    <property type="entry name" value="NUDIX"/>
    <property type="match status" value="1"/>
</dbReference>
<dbReference type="SUPFAM" id="SSF55811">
    <property type="entry name" value="Nudix"/>
    <property type="match status" value="1"/>
</dbReference>
<dbReference type="HOGENOM" id="CLU_083334_2_0_11"/>
<accession>F8A2K8</accession>
<gene>
    <name evidence="5" type="ordered locus">Celgi_2502</name>
</gene>
<dbReference type="eggNOG" id="COG1051">
    <property type="taxonomic scope" value="Bacteria"/>
</dbReference>
<dbReference type="EMBL" id="CP002665">
    <property type="protein sequence ID" value="AEI13001.1"/>
    <property type="molecule type" value="Genomic_DNA"/>
</dbReference>
<dbReference type="InterPro" id="IPR015797">
    <property type="entry name" value="NUDIX_hydrolase-like_dom_sf"/>
</dbReference>